<organism evidence="2 3">
    <name type="scientific">Parasphingopyxis marina</name>
    <dbReference type="NCBI Taxonomy" id="2761622"/>
    <lineage>
        <taxon>Bacteria</taxon>
        <taxon>Pseudomonadati</taxon>
        <taxon>Pseudomonadota</taxon>
        <taxon>Alphaproteobacteria</taxon>
        <taxon>Sphingomonadales</taxon>
        <taxon>Sphingomonadaceae</taxon>
        <taxon>Parasphingopyxis</taxon>
    </lineage>
</organism>
<dbReference type="Proteomes" id="UP000564378">
    <property type="component" value="Unassembled WGS sequence"/>
</dbReference>
<feature type="signal peptide" evidence="1">
    <location>
        <begin position="1"/>
        <end position="24"/>
    </location>
</feature>
<dbReference type="InterPro" id="IPR036182">
    <property type="entry name" value="PCuAC_sf"/>
</dbReference>
<accession>A0A842HXH1</accession>
<dbReference type="RefSeq" id="WP_185799908.1">
    <property type="nucleotide sequence ID" value="NZ_JACJVJ010000001.1"/>
</dbReference>
<dbReference type="InterPro" id="IPR007410">
    <property type="entry name" value="LpqE-like"/>
</dbReference>
<evidence type="ECO:0000313" key="3">
    <source>
        <dbReference type="Proteomes" id="UP000564378"/>
    </source>
</evidence>
<name>A0A842HXH1_9SPHN</name>
<keyword evidence="3" id="KW-1185">Reference proteome</keyword>
<dbReference type="AlphaFoldDB" id="A0A842HXH1"/>
<dbReference type="PANTHER" id="PTHR36302:SF1">
    <property type="entry name" value="COPPER CHAPERONE PCU(A)C"/>
    <property type="match status" value="1"/>
</dbReference>
<gene>
    <name evidence="2" type="ORF">H6P80_03300</name>
</gene>
<dbReference type="SUPFAM" id="SSF110087">
    <property type="entry name" value="DR1885-like metal-binding protein"/>
    <property type="match status" value="1"/>
</dbReference>
<dbReference type="Gene3D" id="2.60.40.1890">
    <property type="entry name" value="PCu(A)C copper chaperone"/>
    <property type="match status" value="1"/>
</dbReference>
<proteinExistence type="predicted"/>
<keyword evidence="1" id="KW-0732">Signal</keyword>
<reference evidence="2 3" key="1">
    <citation type="submission" date="2020-08" db="EMBL/GenBank/DDBJ databases">
        <title>Draft genome sequence of Parasphingopyxis sp. GrpM-11.</title>
        <authorList>
            <person name="Oh J."/>
            <person name="Roh D.-H."/>
        </authorList>
    </citation>
    <scope>NUCLEOTIDE SEQUENCE [LARGE SCALE GENOMIC DNA]</scope>
    <source>
        <strain evidence="2 3">GrpM-11</strain>
    </source>
</reference>
<protein>
    <submittedName>
        <fullName evidence="2">Copper chaperone PCu(A)C</fullName>
    </submittedName>
</protein>
<comment type="caution">
    <text evidence="2">The sequence shown here is derived from an EMBL/GenBank/DDBJ whole genome shotgun (WGS) entry which is preliminary data.</text>
</comment>
<dbReference type="PROSITE" id="PS51257">
    <property type="entry name" value="PROKAR_LIPOPROTEIN"/>
    <property type="match status" value="1"/>
</dbReference>
<sequence length="152" mass="16138">MRGRNMRIALGLAGLIGLAGCSQSAREPGDFAIEDAWARAAAEDAPVSAGYARIENRGGDDRLVSASTPVAAEAQIHSVTMEDGVMRMRETEGGLSLPGGETVELRPGGYHIMLMQPNRALAEGEHIPITLTFERAAPVTVDFIIRPIGADR</sequence>
<evidence type="ECO:0000256" key="1">
    <source>
        <dbReference type="SAM" id="SignalP"/>
    </source>
</evidence>
<evidence type="ECO:0000313" key="2">
    <source>
        <dbReference type="EMBL" id="MBC2776640.1"/>
    </source>
</evidence>
<dbReference type="EMBL" id="JACJVJ010000001">
    <property type="protein sequence ID" value="MBC2776640.1"/>
    <property type="molecule type" value="Genomic_DNA"/>
</dbReference>
<dbReference type="PANTHER" id="PTHR36302">
    <property type="entry name" value="BLR7088 PROTEIN"/>
    <property type="match status" value="1"/>
</dbReference>
<dbReference type="InterPro" id="IPR058248">
    <property type="entry name" value="Lxx211020-like"/>
</dbReference>
<dbReference type="Pfam" id="PF04314">
    <property type="entry name" value="PCuAC"/>
    <property type="match status" value="1"/>
</dbReference>
<feature type="chain" id="PRO_5032674484" evidence="1">
    <location>
        <begin position="25"/>
        <end position="152"/>
    </location>
</feature>